<proteinExistence type="predicted"/>
<comment type="caution">
    <text evidence="2">The sequence shown here is derived from an EMBL/GenBank/DDBJ whole genome shotgun (WGS) entry which is preliminary data.</text>
</comment>
<accession>A0A833S2T3</accession>
<gene>
    <name evidence="2" type="ORF">E2986_10755</name>
</gene>
<sequence>MLEELNIPMLEEDKEKPVTDSPSKASITETFRDNGTKCNEILKNGKLVEDAPIKNASPQLGEGEEWHTPEQSNSEDSSLSDSDKTLVGDAPGDEDFQLPYLSSSTSNRAIKMLNKVGLENWDNIIDDSEYYFKATPFTNHNEKCMYPKFVL</sequence>
<organism evidence="2 3">
    <name type="scientific">Frieseomelitta varia</name>
    <dbReference type="NCBI Taxonomy" id="561572"/>
    <lineage>
        <taxon>Eukaryota</taxon>
        <taxon>Metazoa</taxon>
        <taxon>Ecdysozoa</taxon>
        <taxon>Arthropoda</taxon>
        <taxon>Hexapoda</taxon>
        <taxon>Insecta</taxon>
        <taxon>Pterygota</taxon>
        <taxon>Neoptera</taxon>
        <taxon>Endopterygota</taxon>
        <taxon>Hymenoptera</taxon>
        <taxon>Apocrita</taxon>
        <taxon>Aculeata</taxon>
        <taxon>Apoidea</taxon>
        <taxon>Anthophila</taxon>
        <taxon>Apidae</taxon>
        <taxon>Frieseomelitta</taxon>
    </lineage>
</organism>
<evidence type="ECO:0000313" key="3">
    <source>
        <dbReference type="Proteomes" id="UP000655588"/>
    </source>
</evidence>
<evidence type="ECO:0000256" key="1">
    <source>
        <dbReference type="SAM" id="MobiDB-lite"/>
    </source>
</evidence>
<feature type="region of interest" description="Disordered" evidence="1">
    <location>
        <begin position="1"/>
        <end position="100"/>
    </location>
</feature>
<keyword evidence="3" id="KW-1185">Reference proteome</keyword>
<dbReference type="AlphaFoldDB" id="A0A833S2T3"/>
<evidence type="ECO:0000313" key="2">
    <source>
        <dbReference type="EMBL" id="KAF3425781.1"/>
    </source>
</evidence>
<protein>
    <submittedName>
        <fullName evidence="2">Uncharacterized protein</fullName>
    </submittedName>
</protein>
<feature type="compositionally biased region" description="Polar residues" evidence="1">
    <location>
        <begin position="20"/>
        <end position="29"/>
    </location>
</feature>
<reference evidence="2" key="1">
    <citation type="submission" date="2019-11" db="EMBL/GenBank/DDBJ databases">
        <title>The nuclear and mitochondrial genomes of Frieseomelitta varia - a highly eusocial stingless bee (Meliponini) with a permanently sterile worker caste.</title>
        <authorList>
            <person name="Freitas F.C.P."/>
            <person name="Lourenco A.P."/>
            <person name="Nunes F.M.F."/>
            <person name="Paschoal A.R."/>
            <person name="Abreu F.C.P."/>
            <person name="Barbin F.O."/>
            <person name="Bataglia L."/>
            <person name="Cardoso-Junior C.A.M."/>
            <person name="Cervoni M.S."/>
            <person name="Silva S.R."/>
            <person name="Dalarmi F."/>
            <person name="Del Lama M.A."/>
            <person name="Depintor T.S."/>
            <person name="Ferreira K.M."/>
            <person name="Goria P.S."/>
            <person name="Jaskot M.C."/>
            <person name="Lago D.C."/>
            <person name="Luna-Lucena D."/>
            <person name="Moda L.M."/>
            <person name="Nascimento L."/>
            <person name="Pedrino M."/>
            <person name="Rabico F.O."/>
            <person name="Sanches F.C."/>
            <person name="Santos D.E."/>
            <person name="Santos C.G."/>
            <person name="Vieira J."/>
            <person name="Lopes T.F."/>
            <person name="Barchuk A.R."/>
            <person name="Hartfelder K."/>
            <person name="Simoes Z.L.P."/>
            <person name="Bitondi M.M.G."/>
            <person name="Pinheiro D.G."/>
        </authorList>
    </citation>
    <scope>NUCLEOTIDE SEQUENCE</scope>
    <source>
        <strain evidence="2">USP_RPSP 00005682</strain>
        <tissue evidence="2">Whole individual</tissue>
    </source>
</reference>
<dbReference type="Proteomes" id="UP000655588">
    <property type="component" value="Unassembled WGS sequence"/>
</dbReference>
<dbReference type="EMBL" id="WNWW01000358">
    <property type="protein sequence ID" value="KAF3425781.1"/>
    <property type="molecule type" value="Genomic_DNA"/>
</dbReference>
<name>A0A833S2T3_9HYME</name>